<dbReference type="SUPFAM" id="SSF63817">
    <property type="entry name" value="Sortase"/>
    <property type="match status" value="1"/>
</dbReference>
<evidence type="ECO:0000256" key="1">
    <source>
        <dbReference type="ARBA" id="ARBA00022801"/>
    </source>
</evidence>
<gene>
    <name evidence="3" type="ORF">FNZ23_07955</name>
</gene>
<dbReference type="InterPro" id="IPR023365">
    <property type="entry name" value="Sortase_dom-sf"/>
</dbReference>
<evidence type="ECO:0000313" key="3">
    <source>
        <dbReference type="EMBL" id="TSB42783.1"/>
    </source>
</evidence>
<dbReference type="AlphaFoldDB" id="A0A553ZMZ8"/>
<proteinExistence type="predicted"/>
<protein>
    <submittedName>
        <fullName evidence="3">Class F sortase</fullName>
    </submittedName>
</protein>
<feature type="region of interest" description="Disordered" evidence="2">
    <location>
        <begin position="1"/>
        <end position="24"/>
    </location>
</feature>
<feature type="compositionally biased region" description="Pro residues" evidence="2">
    <location>
        <begin position="1"/>
        <end position="14"/>
    </location>
</feature>
<dbReference type="InterPro" id="IPR042001">
    <property type="entry name" value="Sortase_F"/>
</dbReference>
<dbReference type="OrthoDB" id="525039at2"/>
<dbReference type="InterPro" id="IPR005754">
    <property type="entry name" value="Sortase"/>
</dbReference>
<reference evidence="3 4" key="1">
    <citation type="submission" date="2019-07" db="EMBL/GenBank/DDBJ databases">
        <title>Draft genome for Streptomyces benahoarensis MZ03-48.</title>
        <authorList>
            <person name="Gonzalez-Pimentel J.L."/>
        </authorList>
    </citation>
    <scope>NUCLEOTIDE SEQUENCE [LARGE SCALE GENOMIC DNA]</scope>
    <source>
        <strain evidence="3 4">MZ03-48</strain>
    </source>
</reference>
<dbReference type="Pfam" id="PF04203">
    <property type="entry name" value="Sortase"/>
    <property type="match status" value="1"/>
</dbReference>
<organism evidence="3 4">
    <name type="scientific">Streptomyces benahoarensis</name>
    <dbReference type="NCBI Taxonomy" id="2595054"/>
    <lineage>
        <taxon>Bacteria</taxon>
        <taxon>Bacillati</taxon>
        <taxon>Actinomycetota</taxon>
        <taxon>Actinomycetes</taxon>
        <taxon>Kitasatosporales</taxon>
        <taxon>Streptomycetaceae</taxon>
        <taxon>Streptomyces</taxon>
    </lineage>
</organism>
<dbReference type="GO" id="GO:0016787">
    <property type="term" value="F:hydrolase activity"/>
    <property type="evidence" value="ECO:0007669"/>
    <property type="project" value="UniProtKB-KW"/>
</dbReference>
<evidence type="ECO:0000256" key="2">
    <source>
        <dbReference type="SAM" id="MobiDB-lite"/>
    </source>
</evidence>
<keyword evidence="4" id="KW-1185">Reference proteome</keyword>
<name>A0A553ZMZ8_9ACTN</name>
<keyword evidence="1" id="KW-0378">Hydrolase</keyword>
<dbReference type="Gene3D" id="2.40.260.10">
    <property type="entry name" value="Sortase"/>
    <property type="match status" value="1"/>
</dbReference>
<dbReference type="CDD" id="cd05829">
    <property type="entry name" value="Sortase_F"/>
    <property type="match status" value="1"/>
</dbReference>
<dbReference type="EMBL" id="VKLS01000058">
    <property type="protein sequence ID" value="TSB42783.1"/>
    <property type="molecule type" value="Genomic_DNA"/>
</dbReference>
<evidence type="ECO:0000313" key="4">
    <source>
        <dbReference type="Proteomes" id="UP000320888"/>
    </source>
</evidence>
<accession>A0A553ZMZ8</accession>
<comment type="caution">
    <text evidence="3">The sequence shown here is derived from an EMBL/GenBank/DDBJ whole genome shotgun (WGS) entry which is preliminary data.</text>
</comment>
<sequence length="237" mass="24660">MAPATPPRHQPPSKPRQTGAAPRPFARALMWPAAAVGMGALLVFNSLDTSADSKAPTPPAAVAPVAPNVAVPTTEPKTSAELPRSAPTRIRIPEIGVDAPFTPLSLGPTGQLNAPPPNNSNLAGWYKNGAAPGESGSAIVAGHVDTKTGPAVFLQLDALKKGNTIDITRTDKTVATFTVDDVETFSKTGFPSDRVYKDTPNPQLRVITCGGAYDKAAKDYTDNVVVFAHLTSSKKAS</sequence>
<dbReference type="Proteomes" id="UP000320888">
    <property type="component" value="Unassembled WGS sequence"/>
</dbReference>
<dbReference type="NCBIfam" id="NF033748">
    <property type="entry name" value="class_F_sortase"/>
    <property type="match status" value="1"/>
</dbReference>
<dbReference type="RefSeq" id="WP_143941921.1">
    <property type="nucleotide sequence ID" value="NZ_VKLS01000058.1"/>
</dbReference>